<comment type="caution">
    <text evidence="1">The sequence shown here is derived from an EMBL/GenBank/DDBJ whole genome shotgun (WGS) entry which is preliminary data.</text>
</comment>
<reference evidence="1 2" key="1">
    <citation type="journal article" date="2019" name="Int. J. Syst. Evol. Microbiol.">
        <title>The Global Catalogue of Microorganisms (GCM) 10K type strain sequencing project: providing services to taxonomists for standard genome sequencing and annotation.</title>
        <authorList>
            <consortium name="The Broad Institute Genomics Platform"/>
            <consortium name="The Broad Institute Genome Sequencing Center for Infectious Disease"/>
            <person name="Wu L."/>
            <person name="Ma J."/>
        </authorList>
    </citation>
    <scope>NUCLEOTIDE SEQUENCE [LARGE SCALE GENOMIC DNA]</scope>
    <source>
        <strain evidence="1 2">JCM 16082</strain>
    </source>
</reference>
<dbReference type="RefSeq" id="WP_343765654.1">
    <property type="nucleotide sequence ID" value="NZ_BAAAFG010000014.1"/>
</dbReference>
<keyword evidence="2" id="KW-1185">Reference proteome</keyword>
<dbReference type="PROSITE" id="PS51257">
    <property type="entry name" value="PROKAR_LIPOPROTEIN"/>
    <property type="match status" value="1"/>
</dbReference>
<dbReference type="PANTHER" id="PTHR31270">
    <property type="entry name" value="GLUTAMINYL-PEPTIDE CYCLOTRANSFERASE"/>
    <property type="match status" value="1"/>
</dbReference>
<organism evidence="1 2">
    <name type="scientific">Gangjinia marincola</name>
    <dbReference type="NCBI Taxonomy" id="578463"/>
    <lineage>
        <taxon>Bacteria</taxon>
        <taxon>Pseudomonadati</taxon>
        <taxon>Bacteroidota</taxon>
        <taxon>Flavobacteriia</taxon>
        <taxon>Flavobacteriales</taxon>
        <taxon>Flavobacteriaceae</taxon>
        <taxon>Gangjinia</taxon>
    </lineage>
</organism>
<sequence>MQLRTLLIFFFILLSFLSCGEKNLSKDVSIDILNPKNLNPTKEIQLRLKNKKEHIIDSVIYKLDTTILSRSTANETISASLAGAKLGKRTLSATVFSGEEKAEINAQVTVYAATPPKAYTFNIINTYPHDPTSFTQGLEFYNGELFESSGLYGKSVLKKITISDGKAIITTKIADTLFAEGLTIVDSTLHLLTWQKGIGLLFNPEDLQQTGSFTYNKSKEGWGLCSDGKVLYKSDGTSKIWLLDPVTGRERDYIETVTHKSISSKLNELEWVNGKIYANTWQKDGIAIIDPTTGAVEGLIDFRSLRKKTSATSQDYLNGIAYNTMNGHLYVTGKNWNKLFEVEIVKK</sequence>
<evidence type="ECO:0000313" key="2">
    <source>
        <dbReference type="Proteomes" id="UP001500507"/>
    </source>
</evidence>
<evidence type="ECO:0000313" key="1">
    <source>
        <dbReference type="EMBL" id="GAA0872386.1"/>
    </source>
</evidence>
<dbReference type="SUPFAM" id="SSF63825">
    <property type="entry name" value="YWTD domain"/>
    <property type="match status" value="1"/>
</dbReference>
<name>A0ABN1MGY7_9FLAO</name>
<dbReference type="Pfam" id="PF05096">
    <property type="entry name" value="Glu_cyclase_2"/>
    <property type="match status" value="1"/>
</dbReference>
<proteinExistence type="predicted"/>
<dbReference type="InterPro" id="IPR007788">
    <property type="entry name" value="QCT"/>
</dbReference>
<accession>A0ABN1MGY7</accession>
<dbReference type="EMBL" id="BAAAFG010000014">
    <property type="protein sequence ID" value="GAA0872386.1"/>
    <property type="molecule type" value="Genomic_DNA"/>
</dbReference>
<dbReference type="Proteomes" id="UP001500507">
    <property type="component" value="Unassembled WGS sequence"/>
</dbReference>
<gene>
    <name evidence="1" type="ORF">GCM10009117_15330</name>
</gene>
<protein>
    <submittedName>
        <fullName evidence="1">Glutaminyl-peptide cyclotransferase</fullName>
    </submittedName>
</protein>
<dbReference type="PANTHER" id="PTHR31270:SF1">
    <property type="entry name" value="GLUTAMINYL-PEPTIDE CYCLOTRANSFERASE"/>
    <property type="match status" value="1"/>
</dbReference>